<organism evidence="3 4">
    <name type="scientific">Synchytrium microbalum</name>
    <dbReference type="NCBI Taxonomy" id="1806994"/>
    <lineage>
        <taxon>Eukaryota</taxon>
        <taxon>Fungi</taxon>
        <taxon>Fungi incertae sedis</taxon>
        <taxon>Chytridiomycota</taxon>
        <taxon>Chytridiomycota incertae sedis</taxon>
        <taxon>Chytridiomycetes</taxon>
        <taxon>Synchytriales</taxon>
        <taxon>Synchytriaceae</taxon>
        <taxon>Synchytrium</taxon>
    </lineage>
</organism>
<gene>
    <name evidence="3" type="ORF">SmJEL517_g03816</name>
</gene>
<evidence type="ECO:0000256" key="1">
    <source>
        <dbReference type="SAM" id="MobiDB-lite"/>
    </source>
</evidence>
<name>A0A507C1D5_9FUNG</name>
<dbReference type="GO" id="GO:0004843">
    <property type="term" value="F:cysteine-type deubiquitinase activity"/>
    <property type="evidence" value="ECO:0007669"/>
    <property type="project" value="TreeGrafter"/>
</dbReference>
<feature type="compositionally biased region" description="Low complexity" evidence="1">
    <location>
        <begin position="43"/>
        <end position="52"/>
    </location>
</feature>
<evidence type="ECO:0000313" key="4">
    <source>
        <dbReference type="Proteomes" id="UP000319731"/>
    </source>
</evidence>
<dbReference type="Gene3D" id="3.90.70.80">
    <property type="match status" value="1"/>
</dbReference>
<proteinExistence type="predicted"/>
<feature type="compositionally biased region" description="Low complexity" evidence="1">
    <location>
        <begin position="78"/>
        <end position="89"/>
    </location>
</feature>
<feature type="region of interest" description="Disordered" evidence="1">
    <location>
        <begin position="1"/>
        <end position="57"/>
    </location>
</feature>
<dbReference type="OrthoDB" id="415023at2759"/>
<dbReference type="AlphaFoldDB" id="A0A507C1D5"/>
<dbReference type="GeneID" id="42005041"/>
<evidence type="ECO:0000259" key="2">
    <source>
        <dbReference type="PROSITE" id="PS50802"/>
    </source>
</evidence>
<dbReference type="SUPFAM" id="SSF54001">
    <property type="entry name" value="Cysteine proteinases"/>
    <property type="match status" value="1"/>
</dbReference>
<dbReference type="EMBL" id="QEAO01000022">
    <property type="protein sequence ID" value="TPX33178.1"/>
    <property type="molecule type" value="Genomic_DNA"/>
</dbReference>
<feature type="domain" description="OTU" evidence="2">
    <location>
        <begin position="175"/>
        <end position="296"/>
    </location>
</feature>
<dbReference type="Proteomes" id="UP000319731">
    <property type="component" value="Unassembled WGS sequence"/>
</dbReference>
<accession>A0A507C1D5</accession>
<dbReference type="RefSeq" id="XP_031024220.1">
    <property type="nucleotide sequence ID" value="XM_031169744.1"/>
</dbReference>
<dbReference type="PANTHER" id="PTHR12419:SF10">
    <property type="entry name" value="DEUBIQUITINASE OTUD6B"/>
    <property type="match status" value="1"/>
</dbReference>
<dbReference type="CDD" id="cd22748">
    <property type="entry name" value="OTU_OTUD6-like"/>
    <property type="match status" value="1"/>
</dbReference>
<dbReference type="GO" id="GO:0016579">
    <property type="term" value="P:protein deubiquitination"/>
    <property type="evidence" value="ECO:0007669"/>
    <property type="project" value="TreeGrafter"/>
</dbReference>
<dbReference type="PROSITE" id="PS50802">
    <property type="entry name" value="OTU"/>
    <property type="match status" value="1"/>
</dbReference>
<comment type="caution">
    <text evidence="3">The sequence shown here is derived from an EMBL/GenBank/DDBJ whole genome shotgun (WGS) entry which is preliminary data.</text>
</comment>
<keyword evidence="4" id="KW-1185">Reference proteome</keyword>
<dbReference type="Pfam" id="PF02338">
    <property type="entry name" value="OTU"/>
    <property type="match status" value="1"/>
</dbReference>
<evidence type="ECO:0000313" key="3">
    <source>
        <dbReference type="EMBL" id="TPX33178.1"/>
    </source>
</evidence>
<protein>
    <recommendedName>
        <fullName evidence="2">OTU domain-containing protein</fullName>
    </recommendedName>
</protein>
<dbReference type="STRING" id="1806994.A0A507C1D5"/>
<dbReference type="InterPro" id="IPR050704">
    <property type="entry name" value="Peptidase_C85-like"/>
</dbReference>
<dbReference type="PANTHER" id="PTHR12419">
    <property type="entry name" value="OTU DOMAIN CONTAINING PROTEIN"/>
    <property type="match status" value="1"/>
</dbReference>
<reference evidence="3 4" key="1">
    <citation type="journal article" date="2019" name="Sci. Rep.">
        <title>Comparative genomics of chytrid fungi reveal insights into the obligate biotrophic and pathogenic lifestyle of Synchytrium endobioticum.</title>
        <authorList>
            <person name="van de Vossenberg B.T.L.H."/>
            <person name="Warris S."/>
            <person name="Nguyen H.D.T."/>
            <person name="van Gent-Pelzer M.P.E."/>
            <person name="Joly D.L."/>
            <person name="van de Geest H.C."/>
            <person name="Bonants P.J.M."/>
            <person name="Smith D.S."/>
            <person name="Levesque C.A."/>
            <person name="van der Lee T.A.J."/>
        </authorList>
    </citation>
    <scope>NUCLEOTIDE SEQUENCE [LARGE SCALE GENOMIC DNA]</scope>
    <source>
        <strain evidence="3 4">JEL517</strain>
    </source>
</reference>
<feature type="compositionally biased region" description="Basic and acidic residues" evidence="1">
    <location>
        <begin position="138"/>
        <end position="156"/>
    </location>
</feature>
<sequence>MADNEGESVAMASSSAQNETEEDMRARHRKEVKDLAGRTTSLKKSVGKGASSAKKKKEVLEEIAKLEQELESRHESELNALLASSSSLSKPDEQPIAEPDADLESRMDNLQVSPDAPSASESRSKKPNRQQLRKEKKQAKFEEDRAQALKEAADAPNLREVEDAAISKALQPMGLTIKHIMPDGHCLYNAISDQMAWRREDSAVPAADMRRTAASYLRTHQDAFAPFLLSDEGEMMTEGEFQQYCDDIEQKPVWGGQLEIQAISAALSRPIHVVQMNQPVMVIGEEFASFEPLIIS</sequence>
<dbReference type="InterPro" id="IPR038765">
    <property type="entry name" value="Papain-like_cys_pep_sf"/>
</dbReference>
<feature type="region of interest" description="Disordered" evidence="1">
    <location>
        <begin position="70"/>
        <end position="156"/>
    </location>
</feature>
<dbReference type="InterPro" id="IPR003323">
    <property type="entry name" value="OTU_dom"/>
</dbReference>